<sequence>MELSYGEGTWFCNPGQDARILNLAAYGRTPSERRGTVDWAEAVEPLPYWSAHELRNYCCCRLFCDWNACPQPIKSTLAIAMETLTPVASGAGVLLISRCLGACSRLCLPSVIRGKRAVAERDQIWAFEKRSQYQQVL</sequence>
<dbReference type="EMBL" id="JAINUG010000122">
    <property type="protein sequence ID" value="KAJ8394861.1"/>
    <property type="molecule type" value="Genomic_DNA"/>
</dbReference>
<gene>
    <name evidence="1" type="ORF">AAFF_G00042160</name>
</gene>
<evidence type="ECO:0000313" key="2">
    <source>
        <dbReference type="Proteomes" id="UP001221898"/>
    </source>
</evidence>
<keyword evidence="2" id="KW-1185">Reference proteome</keyword>
<name>A0AAD7S2R3_9TELE</name>
<organism evidence="1 2">
    <name type="scientific">Aldrovandia affinis</name>
    <dbReference type="NCBI Taxonomy" id="143900"/>
    <lineage>
        <taxon>Eukaryota</taxon>
        <taxon>Metazoa</taxon>
        <taxon>Chordata</taxon>
        <taxon>Craniata</taxon>
        <taxon>Vertebrata</taxon>
        <taxon>Euteleostomi</taxon>
        <taxon>Actinopterygii</taxon>
        <taxon>Neopterygii</taxon>
        <taxon>Teleostei</taxon>
        <taxon>Notacanthiformes</taxon>
        <taxon>Halosauridae</taxon>
        <taxon>Aldrovandia</taxon>
    </lineage>
</organism>
<dbReference type="AlphaFoldDB" id="A0AAD7S2R3"/>
<protein>
    <submittedName>
        <fullName evidence="1">Uncharacterized protein</fullName>
    </submittedName>
</protein>
<dbReference type="Proteomes" id="UP001221898">
    <property type="component" value="Unassembled WGS sequence"/>
</dbReference>
<comment type="caution">
    <text evidence="1">The sequence shown here is derived from an EMBL/GenBank/DDBJ whole genome shotgun (WGS) entry which is preliminary data.</text>
</comment>
<proteinExistence type="predicted"/>
<reference evidence="1" key="1">
    <citation type="journal article" date="2023" name="Science">
        <title>Genome structures resolve the early diversification of teleost fishes.</title>
        <authorList>
            <person name="Parey E."/>
            <person name="Louis A."/>
            <person name="Montfort J."/>
            <person name="Bouchez O."/>
            <person name="Roques C."/>
            <person name="Iampietro C."/>
            <person name="Lluch J."/>
            <person name="Castinel A."/>
            <person name="Donnadieu C."/>
            <person name="Desvignes T."/>
            <person name="Floi Bucao C."/>
            <person name="Jouanno E."/>
            <person name="Wen M."/>
            <person name="Mejri S."/>
            <person name="Dirks R."/>
            <person name="Jansen H."/>
            <person name="Henkel C."/>
            <person name="Chen W.J."/>
            <person name="Zahm M."/>
            <person name="Cabau C."/>
            <person name="Klopp C."/>
            <person name="Thompson A.W."/>
            <person name="Robinson-Rechavi M."/>
            <person name="Braasch I."/>
            <person name="Lecointre G."/>
            <person name="Bobe J."/>
            <person name="Postlethwait J.H."/>
            <person name="Berthelot C."/>
            <person name="Roest Crollius H."/>
            <person name="Guiguen Y."/>
        </authorList>
    </citation>
    <scope>NUCLEOTIDE SEQUENCE</scope>
    <source>
        <strain evidence="1">NC1722</strain>
    </source>
</reference>
<evidence type="ECO:0000313" key="1">
    <source>
        <dbReference type="EMBL" id="KAJ8394861.1"/>
    </source>
</evidence>
<accession>A0AAD7S2R3</accession>